<comment type="pathway">
    <text evidence="2">Lipid metabolism; fatty acid beta-oxidation.</text>
</comment>
<dbReference type="GO" id="GO:0006635">
    <property type="term" value="P:fatty acid beta-oxidation"/>
    <property type="evidence" value="ECO:0007669"/>
    <property type="project" value="UniProtKB-UniPathway"/>
</dbReference>
<keyword evidence="6" id="KW-0443">Lipid metabolism</keyword>
<dbReference type="PANTHER" id="PTHR43149:SF1">
    <property type="entry name" value="DELTA(3,5)-DELTA(2,4)-DIENOYL-COA ISOMERASE, MITOCHONDRIAL"/>
    <property type="match status" value="1"/>
</dbReference>
<dbReference type="STRING" id="1314790.A0A1Y1XX38"/>
<dbReference type="InterPro" id="IPR018376">
    <property type="entry name" value="Enoyl-CoA_hyd/isom_CS"/>
</dbReference>
<comment type="subcellular location">
    <subcellularLocation>
        <location evidence="1">Peroxisome</location>
    </subcellularLocation>
</comment>
<dbReference type="GO" id="GO:0051750">
    <property type="term" value="F:delta(3,5)-delta(2,4)-dienoyl-CoA isomerase activity"/>
    <property type="evidence" value="ECO:0007669"/>
    <property type="project" value="TreeGrafter"/>
</dbReference>
<comment type="similarity">
    <text evidence="3 9">Belongs to the enoyl-CoA hydratase/isomerase family.</text>
</comment>
<dbReference type="InParanoid" id="A0A1Y1XX38"/>
<dbReference type="Pfam" id="PF00378">
    <property type="entry name" value="ECH_1"/>
    <property type="match status" value="1"/>
</dbReference>
<dbReference type="PROSITE" id="PS00166">
    <property type="entry name" value="ENOYL_COA_HYDRATASE"/>
    <property type="match status" value="1"/>
</dbReference>
<dbReference type="GO" id="GO:0005777">
    <property type="term" value="C:peroxisome"/>
    <property type="evidence" value="ECO:0007669"/>
    <property type="project" value="UniProtKB-SubCell"/>
</dbReference>
<evidence type="ECO:0000256" key="5">
    <source>
        <dbReference type="ARBA" id="ARBA00022990"/>
    </source>
</evidence>
<dbReference type="AlphaFoldDB" id="A0A1Y1XX38"/>
<evidence type="ECO:0000256" key="1">
    <source>
        <dbReference type="ARBA" id="ARBA00004275"/>
    </source>
</evidence>
<proteinExistence type="inferred from homology"/>
<sequence>MSAAKDYSYETLQCSFTSNNVLHVQLNRPKNLNSLNDAMWREFQECFKQIKFDPNVRVVILSGSGRLFCAGLDLKEAATGLTNSDESDVGRRAYRLRKKIMDFQASFSAIQDCDKPVIAAVHGGCIGGGIDMITSCDIRYCSEDAFFSVKEVDIGMAADVGTLQRLQKVVSNDSWTREICFTARIFDSKEALRHGLVSDVFPKLEDVLAKAKEIGKVIASKSPVAVSGTKHLLNYSRDHTVEEGLTYSALWNASMLQSEDLEKAIVASISKQNASFSKL</sequence>
<gene>
    <name evidence="10" type="ORF">K493DRAFT_232049</name>
</gene>
<dbReference type="PANTHER" id="PTHR43149">
    <property type="entry name" value="ENOYL-COA HYDRATASE"/>
    <property type="match status" value="1"/>
</dbReference>
<dbReference type="EMBL" id="MCFE01000412">
    <property type="protein sequence ID" value="ORX89924.1"/>
    <property type="molecule type" value="Genomic_DNA"/>
</dbReference>
<keyword evidence="8" id="KW-0413">Isomerase</keyword>
<evidence type="ECO:0000256" key="7">
    <source>
        <dbReference type="ARBA" id="ARBA00023140"/>
    </source>
</evidence>
<dbReference type="FunFam" id="1.10.12.10:FF:000004">
    <property type="entry name" value="Delta3,5-delta2,4-dienoyl-CoA isomerase"/>
    <property type="match status" value="1"/>
</dbReference>
<protein>
    <submittedName>
        <fullName evidence="10">ClpP/crotonase</fullName>
    </submittedName>
</protein>
<dbReference type="Proteomes" id="UP000193498">
    <property type="component" value="Unassembled WGS sequence"/>
</dbReference>
<evidence type="ECO:0000313" key="10">
    <source>
        <dbReference type="EMBL" id="ORX89924.1"/>
    </source>
</evidence>
<evidence type="ECO:0000256" key="9">
    <source>
        <dbReference type="RuleBase" id="RU003707"/>
    </source>
</evidence>
<keyword evidence="11" id="KW-1185">Reference proteome</keyword>
<evidence type="ECO:0000256" key="8">
    <source>
        <dbReference type="ARBA" id="ARBA00023235"/>
    </source>
</evidence>
<dbReference type="InterPro" id="IPR014748">
    <property type="entry name" value="Enoyl-CoA_hydra_C"/>
</dbReference>
<dbReference type="NCBIfam" id="NF004794">
    <property type="entry name" value="PRK06142.1"/>
    <property type="match status" value="1"/>
</dbReference>
<evidence type="ECO:0000256" key="6">
    <source>
        <dbReference type="ARBA" id="ARBA00023098"/>
    </source>
</evidence>
<comment type="caution">
    <text evidence="10">The sequence shown here is derived from an EMBL/GenBank/DDBJ whole genome shotgun (WGS) entry which is preliminary data.</text>
</comment>
<keyword evidence="7" id="KW-0576">Peroxisome</keyword>
<dbReference type="SUPFAM" id="SSF52096">
    <property type="entry name" value="ClpP/crotonase"/>
    <property type="match status" value="1"/>
</dbReference>
<dbReference type="InterPro" id="IPR029045">
    <property type="entry name" value="ClpP/crotonase-like_dom_sf"/>
</dbReference>
<dbReference type="FunFam" id="3.90.226.10:FF:000024">
    <property type="entry name" value="Delta3,5-delta2,4-dienoyl-CoA isomerase"/>
    <property type="match status" value="1"/>
</dbReference>
<name>A0A1Y1XX38_9FUNG</name>
<evidence type="ECO:0000256" key="4">
    <source>
        <dbReference type="ARBA" id="ARBA00022832"/>
    </source>
</evidence>
<dbReference type="UniPathway" id="UPA00659"/>
<reference evidence="10 11" key="1">
    <citation type="submission" date="2016-07" db="EMBL/GenBank/DDBJ databases">
        <title>Pervasive Adenine N6-methylation of Active Genes in Fungi.</title>
        <authorList>
            <consortium name="DOE Joint Genome Institute"/>
            <person name="Mondo S.J."/>
            <person name="Dannebaum R.O."/>
            <person name="Kuo R.C."/>
            <person name="Labutti K."/>
            <person name="Haridas S."/>
            <person name="Kuo A."/>
            <person name="Salamov A."/>
            <person name="Ahrendt S.R."/>
            <person name="Lipzen A."/>
            <person name="Sullivan W."/>
            <person name="Andreopoulos W.B."/>
            <person name="Clum A."/>
            <person name="Lindquist E."/>
            <person name="Daum C."/>
            <person name="Ramamoorthy G.K."/>
            <person name="Gryganskyi A."/>
            <person name="Culley D."/>
            <person name="Magnuson J.K."/>
            <person name="James T.Y."/>
            <person name="O'Malley M.A."/>
            <person name="Stajich J.E."/>
            <person name="Spatafora J.W."/>
            <person name="Visel A."/>
            <person name="Grigoriev I.V."/>
        </authorList>
    </citation>
    <scope>NUCLEOTIDE SEQUENCE [LARGE SCALE GENOMIC DNA]</scope>
    <source>
        <strain evidence="10 11">CBS 931.73</strain>
    </source>
</reference>
<keyword evidence="4" id="KW-0276">Fatty acid metabolism</keyword>
<dbReference type="InterPro" id="IPR001753">
    <property type="entry name" value="Enoyl-CoA_hydra/iso"/>
</dbReference>
<accession>A0A1Y1XX38</accession>
<evidence type="ECO:0000313" key="11">
    <source>
        <dbReference type="Proteomes" id="UP000193498"/>
    </source>
</evidence>
<dbReference type="OrthoDB" id="14970at2759"/>
<evidence type="ECO:0000256" key="3">
    <source>
        <dbReference type="ARBA" id="ARBA00005254"/>
    </source>
</evidence>
<dbReference type="InterPro" id="IPR045002">
    <property type="entry name" value="Ech1-like"/>
</dbReference>
<evidence type="ECO:0000256" key="2">
    <source>
        <dbReference type="ARBA" id="ARBA00005005"/>
    </source>
</evidence>
<dbReference type="Gene3D" id="3.90.226.10">
    <property type="entry name" value="2-enoyl-CoA Hydratase, Chain A, domain 1"/>
    <property type="match status" value="1"/>
</dbReference>
<organism evidence="10 11">
    <name type="scientific">Basidiobolus meristosporus CBS 931.73</name>
    <dbReference type="NCBI Taxonomy" id="1314790"/>
    <lineage>
        <taxon>Eukaryota</taxon>
        <taxon>Fungi</taxon>
        <taxon>Fungi incertae sedis</taxon>
        <taxon>Zoopagomycota</taxon>
        <taxon>Entomophthoromycotina</taxon>
        <taxon>Basidiobolomycetes</taxon>
        <taxon>Basidiobolales</taxon>
        <taxon>Basidiobolaceae</taxon>
        <taxon>Basidiobolus</taxon>
    </lineage>
</organism>
<dbReference type="Gene3D" id="1.10.12.10">
    <property type="entry name" value="Lyase 2-enoyl-coa Hydratase, Chain A, domain 2"/>
    <property type="match status" value="1"/>
</dbReference>
<dbReference type="GO" id="GO:0005739">
    <property type="term" value="C:mitochondrion"/>
    <property type="evidence" value="ECO:0007669"/>
    <property type="project" value="TreeGrafter"/>
</dbReference>
<keyword evidence="5" id="KW-0007">Acetylation</keyword>
<dbReference type="CDD" id="cd06558">
    <property type="entry name" value="crotonase-like"/>
    <property type="match status" value="1"/>
</dbReference>